<reference evidence="1 2" key="1">
    <citation type="journal article" date="2019" name="Sci. Rep.">
        <title>Orb-weaving spider Araneus ventricosus genome elucidates the spidroin gene catalogue.</title>
        <authorList>
            <person name="Kono N."/>
            <person name="Nakamura H."/>
            <person name="Ohtoshi R."/>
            <person name="Moran D.A.P."/>
            <person name="Shinohara A."/>
            <person name="Yoshida Y."/>
            <person name="Fujiwara M."/>
            <person name="Mori M."/>
            <person name="Tomita M."/>
            <person name="Arakawa K."/>
        </authorList>
    </citation>
    <scope>NUCLEOTIDE SEQUENCE [LARGE SCALE GENOMIC DNA]</scope>
</reference>
<dbReference type="EMBL" id="BGPR01002484">
    <property type="protein sequence ID" value="GBM74232.1"/>
    <property type="molecule type" value="Genomic_DNA"/>
</dbReference>
<keyword evidence="2" id="KW-1185">Reference proteome</keyword>
<comment type="caution">
    <text evidence="1">The sequence shown here is derived from an EMBL/GenBank/DDBJ whole genome shotgun (WGS) entry which is preliminary data.</text>
</comment>
<accession>A0A4Y2I9Y7</accession>
<dbReference type="GO" id="GO:0003964">
    <property type="term" value="F:RNA-directed DNA polymerase activity"/>
    <property type="evidence" value="ECO:0007669"/>
    <property type="project" value="UniProtKB-KW"/>
</dbReference>
<proteinExistence type="predicted"/>
<sequence>MISKLSEKVQNEGLVNELRNLNADDGTIWKYVKPFKKKFKNIPNLISPAGIGNTDQEKANFLADSLEKQFTLNNVSDPDTEEIVSDSVTCFRINNNYPSELNDPPFPPEIVKCIKKLKINKAPGIDSINNKILKNLPWNIILNLNTIIHKIMTIGHFPSRWKTATVVPILKPGKDPTDTSSYRPISLLPSISKIADPH</sequence>
<name>A0A4Y2I9Y7_ARAVE</name>
<keyword evidence="1" id="KW-0695">RNA-directed DNA polymerase</keyword>
<evidence type="ECO:0000313" key="2">
    <source>
        <dbReference type="Proteomes" id="UP000499080"/>
    </source>
</evidence>
<protein>
    <submittedName>
        <fullName evidence="1">RNA-directed DNA polymerase from mobile element jockey</fullName>
    </submittedName>
</protein>
<keyword evidence="1" id="KW-0808">Transferase</keyword>
<dbReference type="AlphaFoldDB" id="A0A4Y2I9Y7"/>
<gene>
    <name evidence="1" type="primary">jockeypol_233</name>
    <name evidence="1" type="ORF">AVEN_129932_1</name>
</gene>
<dbReference type="OrthoDB" id="7698997at2759"/>
<dbReference type="PANTHER" id="PTHR19446">
    <property type="entry name" value="REVERSE TRANSCRIPTASES"/>
    <property type="match status" value="1"/>
</dbReference>
<keyword evidence="1" id="KW-0548">Nucleotidyltransferase</keyword>
<organism evidence="1 2">
    <name type="scientific">Araneus ventricosus</name>
    <name type="common">Orbweaver spider</name>
    <name type="synonym">Epeira ventricosa</name>
    <dbReference type="NCBI Taxonomy" id="182803"/>
    <lineage>
        <taxon>Eukaryota</taxon>
        <taxon>Metazoa</taxon>
        <taxon>Ecdysozoa</taxon>
        <taxon>Arthropoda</taxon>
        <taxon>Chelicerata</taxon>
        <taxon>Arachnida</taxon>
        <taxon>Araneae</taxon>
        <taxon>Araneomorphae</taxon>
        <taxon>Entelegynae</taxon>
        <taxon>Araneoidea</taxon>
        <taxon>Araneidae</taxon>
        <taxon>Araneus</taxon>
    </lineage>
</organism>
<dbReference type="Proteomes" id="UP000499080">
    <property type="component" value="Unassembled WGS sequence"/>
</dbReference>
<evidence type="ECO:0000313" key="1">
    <source>
        <dbReference type="EMBL" id="GBM74232.1"/>
    </source>
</evidence>